<evidence type="ECO:0000313" key="2">
    <source>
        <dbReference type="Proteomes" id="UP000007014"/>
    </source>
</evidence>
<protein>
    <recommendedName>
        <fullName evidence="3">DUF2237 domain-containing protein</fullName>
    </recommendedName>
</protein>
<accession>M1VDB1</accession>
<dbReference type="Gene3D" id="3.30.56.110">
    <property type="entry name" value="Protein of unknown function DUF2237"/>
    <property type="match status" value="1"/>
</dbReference>
<organism evidence="1 2">
    <name type="scientific">Cyanidioschyzon merolae (strain NIES-3377 / 10D)</name>
    <name type="common">Unicellular red alga</name>
    <dbReference type="NCBI Taxonomy" id="280699"/>
    <lineage>
        <taxon>Eukaryota</taxon>
        <taxon>Rhodophyta</taxon>
        <taxon>Bangiophyceae</taxon>
        <taxon>Cyanidiales</taxon>
        <taxon>Cyanidiaceae</taxon>
        <taxon>Cyanidioschyzon</taxon>
    </lineage>
</organism>
<dbReference type="OMA" id="RNGCCDT"/>
<dbReference type="PANTHER" id="PTHR37466">
    <property type="entry name" value="SLR1628 PROTEIN"/>
    <property type="match status" value="1"/>
</dbReference>
<reference evidence="1 2" key="1">
    <citation type="journal article" date="2004" name="Nature">
        <title>Genome sequence of the ultrasmall unicellular red alga Cyanidioschyzon merolae 10D.</title>
        <authorList>
            <person name="Matsuzaki M."/>
            <person name="Misumi O."/>
            <person name="Shin-i T."/>
            <person name="Maruyama S."/>
            <person name="Takahara M."/>
            <person name="Miyagishima S."/>
            <person name="Mori T."/>
            <person name="Nishida K."/>
            <person name="Yagisawa F."/>
            <person name="Nishida K."/>
            <person name="Yoshida Y."/>
            <person name="Nishimura Y."/>
            <person name="Nakao S."/>
            <person name="Kobayashi T."/>
            <person name="Momoyama Y."/>
            <person name="Higashiyama T."/>
            <person name="Minoda A."/>
            <person name="Sano M."/>
            <person name="Nomoto H."/>
            <person name="Oishi K."/>
            <person name="Hayashi H."/>
            <person name="Ohta F."/>
            <person name="Nishizaka S."/>
            <person name="Haga S."/>
            <person name="Miura S."/>
            <person name="Morishita T."/>
            <person name="Kabeya Y."/>
            <person name="Terasawa K."/>
            <person name="Suzuki Y."/>
            <person name="Ishii Y."/>
            <person name="Asakawa S."/>
            <person name="Takano H."/>
            <person name="Ohta N."/>
            <person name="Kuroiwa H."/>
            <person name="Tanaka K."/>
            <person name="Shimizu N."/>
            <person name="Sugano S."/>
            <person name="Sato N."/>
            <person name="Nozaki H."/>
            <person name="Ogasawara N."/>
            <person name="Kohara Y."/>
            <person name="Kuroiwa T."/>
        </authorList>
    </citation>
    <scope>NUCLEOTIDE SEQUENCE [LARGE SCALE GENOMIC DNA]</scope>
    <source>
        <strain evidence="1 2">10D</strain>
    </source>
</reference>
<evidence type="ECO:0000313" key="1">
    <source>
        <dbReference type="EMBL" id="BAM80727.1"/>
    </source>
</evidence>
<gene>
    <name evidence="1" type="ORF">CYME_CML117C</name>
</gene>
<dbReference type="Gramene" id="CML117CT">
    <property type="protein sequence ID" value="CML117CT"/>
    <property type="gene ID" value="CML117C"/>
</dbReference>
<keyword evidence="2" id="KW-1185">Reference proteome</keyword>
<dbReference type="GeneID" id="16994558"/>
<evidence type="ECO:0008006" key="3">
    <source>
        <dbReference type="Google" id="ProtNLM"/>
    </source>
</evidence>
<reference evidence="1 2" key="2">
    <citation type="journal article" date="2007" name="BMC Biol.">
        <title>A 100%-complete sequence reveals unusually simple genomic features in the hot-spring red alga Cyanidioschyzon merolae.</title>
        <authorList>
            <person name="Nozaki H."/>
            <person name="Takano H."/>
            <person name="Misumi O."/>
            <person name="Terasawa K."/>
            <person name="Matsuzaki M."/>
            <person name="Maruyama S."/>
            <person name="Nishida K."/>
            <person name="Yagisawa F."/>
            <person name="Yoshida Y."/>
            <person name="Fujiwara T."/>
            <person name="Takio S."/>
            <person name="Tamura K."/>
            <person name="Chung S.J."/>
            <person name="Nakamura S."/>
            <person name="Kuroiwa H."/>
            <person name="Tanaka K."/>
            <person name="Sato N."/>
            <person name="Kuroiwa T."/>
        </authorList>
    </citation>
    <scope>NUCLEOTIDE SEQUENCE [LARGE SCALE GENOMIC DNA]</scope>
    <source>
        <strain evidence="1 2">10D</strain>
    </source>
</reference>
<dbReference type="EMBL" id="AP006494">
    <property type="protein sequence ID" value="BAM80727.1"/>
    <property type="molecule type" value="Genomic_DNA"/>
</dbReference>
<dbReference type="Proteomes" id="UP000007014">
    <property type="component" value="Chromosome 12"/>
</dbReference>
<proteinExistence type="predicted"/>
<dbReference type="OrthoDB" id="1517790at2759"/>
<dbReference type="Pfam" id="PF09996">
    <property type="entry name" value="DUF2237"/>
    <property type="match status" value="1"/>
</dbReference>
<name>M1VDB1_CYAM1</name>
<dbReference type="AlphaFoldDB" id="M1VDB1"/>
<dbReference type="RefSeq" id="XP_005536763.1">
    <property type="nucleotide sequence ID" value="XM_005536706.1"/>
</dbReference>
<dbReference type="InterPro" id="IPR018714">
    <property type="entry name" value="DUF2237"/>
</dbReference>
<dbReference type="KEGG" id="cme:CYME_CML117C"/>
<dbReference type="PANTHER" id="PTHR37466:SF1">
    <property type="entry name" value="SLR1628 PROTEIN"/>
    <property type="match status" value="1"/>
</dbReference>
<dbReference type="HOGENOM" id="CLU_127770_1_0_1"/>
<dbReference type="eggNOG" id="ENOG502S415">
    <property type="taxonomic scope" value="Eukaryota"/>
</dbReference>
<sequence length="172" mass="18733">MRSNALPFANSLSFPPARQTLSSADWAASSWRALAFQPVRMVAPNGNTDRPRNVLGGPLAPCCFQPRTGFYRDGYCATGPEDIGSHTVCARVTAEFLAFTASRGNDLSTPALQFGFPGLRPGDKWCLCASRWKEAYDAGVAPPVILEACHENALRVVSLALLREHAMDQRHQ</sequence>